<dbReference type="AlphaFoldDB" id="I4CEY9"/>
<organism evidence="7 8">
    <name type="scientific">Desulfomonile tiedjei (strain ATCC 49306 / DSM 6799 / DCB-1)</name>
    <dbReference type="NCBI Taxonomy" id="706587"/>
    <lineage>
        <taxon>Bacteria</taxon>
        <taxon>Pseudomonadati</taxon>
        <taxon>Thermodesulfobacteriota</taxon>
        <taxon>Desulfomonilia</taxon>
        <taxon>Desulfomonilales</taxon>
        <taxon>Desulfomonilaceae</taxon>
        <taxon>Desulfomonile</taxon>
    </lineage>
</organism>
<dbReference type="RefSeq" id="WP_014813226.1">
    <property type="nucleotide sequence ID" value="NC_018025.1"/>
</dbReference>
<evidence type="ECO:0000256" key="2">
    <source>
        <dbReference type="ARBA" id="ARBA00022448"/>
    </source>
</evidence>
<dbReference type="HOGENOM" id="CLU_000604_1_2_7"/>
<accession>I4CEY9</accession>
<evidence type="ECO:0000313" key="8">
    <source>
        <dbReference type="Proteomes" id="UP000006055"/>
    </source>
</evidence>
<dbReference type="Pfam" id="PF00005">
    <property type="entry name" value="ABC_tran"/>
    <property type="match status" value="1"/>
</dbReference>
<proteinExistence type="inferred from homology"/>
<dbReference type="GO" id="GO:0005524">
    <property type="term" value="F:ATP binding"/>
    <property type="evidence" value="ECO:0007669"/>
    <property type="project" value="UniProtKB-KW"/>
</dbReference>
<keyword evidence="4 7" id="KW-0067">ATP-binding</keyword>
<dbReference type="InterPro" id="IPR003439">
    <property type="entry name" value="ABC_transporter-like_ATP-bd"/>
</dbReference>
<dbReference type="InterPro" id="IPR017871">
    <property type="entry name" value="ABC_transporter-like_CS"/>
</dbReference>
<dbReference type="PANTHER" id="PTHR43820:SF6">
    <property type="entry name" value="ABC TRANSPORTER ATP-BINDING PROTEIN"/>
    <property type="match status" value="1"/>
</dbReference>
<sequence>MLIVRDLHTSYGAIAALQGVSFEVPEGSVVALVGANGAGKSTTLNTISGLLRPESGSIRFGENEIAGWRPDRVTGLGLVQVPEGRQVLGSLTVEENLLLGAYTRKDLDVSRDLRDIYERFPHLKKRRRQIADSLSGGEQQMLVLGRALMARPKLLMLDEPSLGLAPLIVKEVFRIIAELKERTTILLVEQNARKALQVANYGYVLEGGRVVQEGPADQLQGDPRIVEAYLGRKQ</sequence>
<evidence type="ECO:0000256" key="1">
    <source>
        <dbReference type="ARBA" id="ARBA00005417"/>
    </source>
</evidence>
<comment type="similarity">
    <text evidence="1">Belongs to the ABC transporter superfamily.</text>
</comment>
<evidence type="ECO:0000313" key="7">
    <source>
        <dbReference type="EMBL" id="AFM28130.1"/>
    </source>
</evidence>
<name>I4CEY9_DESTA</name>
<dbReference type="Proteomes" id="UP000006055">
    <property type="component" value="Chromosome"/>
</dbReference>
<evidence type="ECO:0000259" key="6">
    <source>
        <dbReference type="PROSITE" id="PS50893"/>
    </source>
</evidence>
<dbReference type="PROSITE" id="PS00211">
    <property type="entry name" value="ABC_TRANSPORTER_1"/>
    <property type="match status" value="1"/>
</dbReference>
<keyword evidence="5" id="KW-0029">Amino-acid transport</keyword>
<dbReference type="InterPro" id="IPR003593">
    <property type="entry name" value="AAA+_ATPase"/>
</dbReference>
<keyword evidence="2" id="KW-0813">Transport</keyword>
<evidence type="ECO:0000256" key="4">
    <source>
        <dbReference type="ARBA" id="ARBA00022840"/>
    </source>
</evidence>
<gene>
    <name evidence="7" type="ordered locus">Desti_5548</name>
</gene>
<reference evidence="8" key="1">
    <citation type="submission" date="2012-06" db="EMBL/GenBank/DDBJ databases">
        <title>Complete sequence of chromosome of Desulfomonile tiedjei DSM 6799.</title>
        <authorList>
            <person name="Lucas S."/>
            <person name="Copeland A."/>
            <person name="Lapidus A."/>
            <person name="Glavina del Rio T."/>
            <person name="Dalin E."/>
            <person name="Tice H."/>
            <person name="Bruce D."/>
            <person name="Goodwin L."/>
            <person name="Pitluck S."/>
            <person name="Peters L."/>
            <person name="Ovchinnikova G."/>
            <person name="Zeytun A."/>
            <person name="Lu M."/>
            <person name="Kyrpides N."/>
            <person name="Mavromatis K."/>
            <person name="Ivanova N."/>
            <person name="Brettin T."/>
            <person name="Detter J.C."/>
            <person name="Han C."/>
            <person name="Larimer F."/>
            <person name="Land M."/>
            <person name="Hauser L."/>
            <person name="Markowitz V."/>
            <person name="Cheng J.-F."/>
            <person name="Hugenholtz P."/>
            <person name="Woyke T."/>
            <person name="Wu D."/>
            <person name="Spring S."/>
            <person name="Schroeder M."/>
            <person name="Brambilla E."/>
            <person name="Klenk H.-P."/>
            <person name="Eisen J.A."/>
        </authorList>
    </citation>
    <scope>NUCLEOTIDE SEQUENCE [LARGE SCALE GENOMIC DNA]</scope>
    <source>
        <strain evidence="8">ATCC 49306 / DSM 6799 / DCB-1</strain>
    </source>
</reference>
<dbReference type="InterPro" id="IPR052156">
    <property type="entry name" value="BCAA_Transport_ATP-bd_LivF"/>
</dbReference>
<keyword evidence="3" id="KW-0547">Nucleotide-binding</keyword>
<dbReference type="SUPFAM" id="SSF52540">
    <property type="entry name" value="P-loop containing nucleoside triphosphate hydrolases"/>
    <property type="match status" value="1"/>
</dbReference>
<dbReference type="STRING" id="706587.Desti_5548"/>
<protein>
    <submittedName>
        <fullName evidence="7">Amino acid/amide ABC transporter ATP-binding protein 2, HAAT family</fullName>
    </submittedName>
</protein>
<dbReference type="eggNOG" id="COG0410">
    <property type="taxonomic scope" value="Bacteria"/>
</dbReference>
<dbReference type="GO" id="GO:0015658">
    <property type="term" value="F:branched-chain amino acid transmembrane transporter activity"/>
    <property type="evidence" value="ECO:0007669"/>
    <property type="project" value="TreeGrafter"/>
</dbReference>
<dbReference type="PANTHER" id="PTHR43820">
    <property type="entry name" value="HIGH-AFFINITY BRANCHED-CHAIN AMINO ACID TRANSPORT ATP-BINDING PROTEIN LIVF"/>
    <property type="match status" value="1"/>
</dbReference>
<dbReference type="PATRIC" id="fig|706587.4.peg.6256"/>
<dbReference type="InterPro" id="IPR027417">
    <property type="entry name" value="P-loop_NTPase"/>
</dbReference>
<dbReference type="CDD" id="cd03224">
    <property type="entry name" value="ABC_TM1139_LivF_branched"/>
    <property type="match status" value="1"/>
</dbReference>
<dbReference type="SMART" id="SM00382">
    <property type="entry name" value="AAA"/>
    <property type="match status" value="1"/>
</dbReference>
<dbReference type="PROSITE" id="PS50893">
    <property type="entry name" value="ABC_TRANSPORTER_2"/>
    <property type="match status" value="1"/>
</dbReference>
<dbReference type="GO" id="GO:0016887">
    <property type="term" value="F:ATP hydrolysis activity"/>
    <property type="evidence" value="ECO:0007669"/>
    <property type="project" value="InterPro"/>
</dbReference>
<keyword evidence="8" id="KW-1185">Reference proteome</keyword>
<dbReference type="OrthoDB" id="9780436at2"/>
<dbReference type="EMBL" id="CP003360">
    <property type="protein sequence ID" value="AFM28130.1"/>
    <property type="molecule type" value="Genomic_DNA"/>
</dbReference>
<dbReference type="KEGG" id="dti:Desti_5548"/>
<dbReference type="GO" id="GO:0015807">
    <property type="term" value="P:L-amino acid transport"/>
    <property type="evidence" value="ECO:0007669"/>
    <property type="project" value="TreeGrafter"/>
</dbReference>
<evidence type="ECO:0000256" key="3">
    <source>
        <dbReference type="ARBA" id="ARBA00022741"/>
    </source>
</evidence>
<feature type="domain" description="ABC transporter" evidence="6">
    <location>
        <begin position="2"/>
        <end position="232"/>
    </location>
</feature>
<evidence type="ECO:0000256" key="5">
    <source>
        <dbReference type="ARBA" id="ARBA00022970"/>
    </source>
</evidence>
<dbReference type="Gene3D" id="3.40.50.300">
    <property type="entry name" value="P-loop containing nucleotide triphosphate hydrolases"/>
    <property type="match status" value="1"/>
</dbReference>